<dbReference type="Pfam" id="PF06042">
    <property type="entry name" value="NTP_transf_6"/>
    <property type="match status" value="1"/>
</dbReference>
<dbReference type="Proteomes" id="UP001057877">
    <property type="component" value="Chromosome"/>
</dbReference>
<gene>
    <name evidence="1" type="ORF">L1F29_21380</name>
</gene>
<reference evidence="1" key="1">
    <citation type="submission" date="2022-01" db="EMBL/GenBank/DDBJ databases">
        <title>Paenibacillus spongiae sp. nov., isolated from marine sponge.</title>
        <authorList>
            <person name="Li Z."/>
            <person name="Zhang M."/>
        </authorList>
    </citation>
    <scope>NUCLEOTIDE SEQUENCE</scope>
    <source>
        <strain evidence="1">PHS-Z3</strain>
    </source>
</reference>
<dbReference type="InterPro" id="IPR009267">
    <property type="entry name" value="NTP_transf_6"/>
</dbReference>
<evidence type="ECO:0000313" key="1">
    <source>
        <dbReference type="EMBL" id="UVI27996.1"/>
    </source>
</evidence>
<keyword evidence="2" id="KW-1185">Reference proteome</keyword>
<dbReference type="PANTHER" id="PTHR39166:SF1">
    <property type="entry name" value="BLL1166 PROTEIN"/>
    <property type="match status" value="1"/>
</dbReference>
<sequence>MERLLRSYIMEHPAMLDDLRHVRELELPDGYVAAGYIRNYVWDRLHHDDIRSAHNDVDVVYYDPNILGEERDRILEQSLIAATGNGKWSVKNQARMHMRNKETAYTSVEDALSRWPETATAIGIRLEWNDELSICCPYGLDDLFNMIVRRSPLFADRAYYLKRIADKRWKQLWPSLTIIED</sequence>
<name>A0ABY5S299_9BACL</name>
<organism evidence="1 2">
    <name type="scientific">Paenibacillus spongiae</name>
    <dbReference type="NCBI Taxonomy" id="2909671"/>
    <lineage>
        <taxon>Bacteria</taxon>
        <taxon>Bacillati</taxon>
        <taxon>Bacillota</taxon>
        <taxon>Bacilli</taxon>
        <taxon>Bacillales</taxon>
        <taxon>Paenibacillaceae</taxon>
        <taxon>Paenibacillus</taxon>
    </lineage>
</organism>
<dbReference type="RefSeq" id="WP_258384084.1">
    <property type="nucleotide sequence ID" value="NZ_CP091430.1"/>
</dbReference>
<proteinExistence type="predicted"/>
<accession>A0ABY5S299</accession>
<evidence type="ECO:0000313" key="2">
    <source>
        <dbReference type="Proteomes" id="UP001057877"/>
    </source>
</evidence>
<dbReference type="PANTHER" id="PTHR39166">
    <property type="entry name" value="BLL1166 PROTEIN"/>
    <property type="match status" value="1"/>
</dbReference>
<dbReference type="EMBL" id="CP091430">
    <property type="protein sequence ID" value="UVI27996.1"/>
    <property type="molecule type" value="Genomic_DNA"/>
</dbReference>
<protein>
    <submittedName>
        <fullName evidence="1">Nucleotidyltransferase family protein</fullName>
    </submittedName>
</protein>